<evidence type="ECO:0000313" key="6">
    <source>
        <dbReference type="Proteomes" id="UP000269041"/>
    </source>
</evidence>
<keyword evidence="2" id="KW-0288">FMN</keyword>
<evidence type="ECO:0000313" key="7">
    <source>
        <dbReference type="Proteomes" id="UP000565719"/>
    </source>
</evidence>
<protein>
    <submittedName>
        <fullName evidence="5">Flavodoxin family protein</fullName>
    </submittedName>
</protein>
<dbReference type="EMBL" id="VTXC01000081">
    <property type="protein sequence ID" value="NOH73304.1"/>
    <property type="molecule type" value="Genomic_DNA"/>
</dbReference>
<reference evidence="4 7" key="2">
    <citation type="submission" date="2019-09" db="EMBL/GenBank/DDBJ databases">
        <title>Draft genome sequencing and comparative genomics of hatchery-associated Vibrios.</title>
        <authorList>
            <person name="Kehlet-Delgado H."/>
            <person name="Mueller R.S."/>
        </authorList>
    </citation>
    <scope>NUCLEOTIDE SEQUENCE [LARGE SCALE GENOMIC DNA]</scope>
    <source>
        <strain evidence="4 7">99-46-Y</strain>
    </source>
</reference>
<gene>
    <name evidence="5" type="ORF">EJA03_04170</name>
    <name evidence="4" type="ORF">F0225_18470</name>
</gene>
<dbReference type="InterPro" id="IPR051796">
    <property type="entry name" value="ISF_SsuE-like"/>
</dbReference>
<evidence type="ECO:0000256" key="1">
    <source>
        <dbReference type="ARBA" id="ARBA00022630"/>
    </source>
</evidence>
<evidence type="ECO:0000259" key="3">
    <source>
        <dbReference type="Pfam" id="PF03358"/>
    </source>
</evidence>
<evidence type="ECO:0000313" key="5">
    <source>
        <dbReference type="EMBL" id="RSD32333.1"/>
    </source>
</evidence>
<name>A0A427U6T3_9VIBR</name>
<dbReference type="EMBL" id="RSFA01000011">
    <property type="protein sequence ID" value="RSD32333.1"/>
    <property type="molecule type" value="Genomic_DNA"/>
</dbReference>
<dbReference type="OrthoDB" id="9805976at2"/>
<dbReference type="PANTHER" id="PTHR43278">
    <property type="entry name" value="NAD(P)H-DEPENDENT FMN-CONTAINING OXIDOREDUCTASE YWQN-RELATED"/>
    <property type="match status" value="1"/>
</dbReference>
<dbReference type="AlphaFoldDB" id="A0A427U6T3"/>
<reference evidence="5 6" key="1">
    <citation type="submission" date="2018-12" db="EMBL/GenBank/DDBJ databases">
        <title>Genomic taxonomy of the Vibrionaceae family.</title>
        <authorList>
            <person name="Gomez-Gil B."/>
            <person name="Enciso-Ibarra K."/>
        </authorList>
    </citation>
    <scope>NUCLEOTIDE SEQUENCE [LARGE SCALE GENOMIC DNA]</scope>
    <source>
        <strain evidence="5 6">CAIM 594</strain>
    </source>
</reference>
<evidence type="ECO:0000256" key="2">
    <source>
        <dbReference type="ARBA" id="ARBA00022643"/>
    </source>
</evidence>
<dbReference type="GO" id="GO:0016491">
    <property type="term" value="F:oxidoreductase activity"/>
    <property type="evidence" value="ECO:0007669"/>
    <property type="project" value="InterPro"/>
</dbReference>
<sequence length="172" mass="19858">MQTLILFSSANKSGNTAKTIGKIHADHECEVIFIDTLNITPYRYDNQYPDDDFYGLIDKIRNTKNIVFASPVYWYSVTAPMKNLIDRITELGESPRLKNQTSLLTSKRGFVVSSSGNRRICPIFRAFFSEFFEYNKIHYVATLHASARNGYHIDNKDIEQFNHALNHKGHNY</sequence>
<dbReference type="PANTHER" id="PTHR43278:SF4">
    <property type="entry name" value="NAD(P)H-DEPENDENT FMN-CONTAINING OXIDOREDUCTASE YWQN-RELATED"/>
    <property type="match status" value="1"/>
</dbReference>
<accession>A0A427U6T3</accession>
<dbReference type="InterPro" id="IPR029039">
    <property type="entry name" value="Flavoprotein-like_sf"/>
</dbReference>
<keyword evidence="1" id="KW-0285">Flavoprotein</keyword>
<dbReference type="SUPFAM" id="SSF52218">
    <property type="entry name" value="Flavoproteins"/>
    <property type="match status" value="1"/>
</dbReference>
<dbReference type="Pfam" id="PF03358">
    <property type="entry name" value="FMN_red"/>
    <property type="match status" value="1"/>
</dbReference>
<dbReference type="RefSeq" id="WP_125319986.1">
    <property type="nucleotide sequence ID" value="NZ_AP024890.1"/>
</dbReference>
<dbReference type="Proteomes" id="UP000269041">
    <property type="component" value="Unassembled WGS sequence"/>
</dbReference>
<dbReference type="Gene3D" id="3.40.50.360">
    <property type="match status" value="1"/>
</dbReference>
<comment type="caution">
    <text evidence="5">The sequence shown here is derived from an EMBL/GenBank/DDBJ whole genome shotgun (WGS) entry which is preliminary data.</text>
</comment>
<dbReference type="InterPro" id="IPR005025">
    <property type="entry name" value="FMN_Rdtase-like_dom"/>
</dbReference>
<keyword evidence="6" id="KW-1185">Reference proteome</keyword>
<organism evidence="5 6">
    <name type="scientific">Vibrio pectenicida</name>
    <dbReference type="NCBI Taxonomy" id="62763"/>
    <lineage>
        <taxon>Bacteria</taxon>
        <taxon>Pseudomonadati</taxon>
        <taxon>Pseudomonadota</taxon>
        <taxon>Gammaproteobacteria</taxon>
        <taxon>Vibrionales</taxon>
        <taxon>Vibrionaceae</taxon>
        <taxon>Vibrio</taxon>
    </lineage>
</organism>
<dbReference type="Proteomes" id="UP000565719">
    <property type="component" value="Unassembled WGS sequence"/>
</dbReference>
<proteinExistence type="predicted"/>
<evidence type="ECO:0000313" key="4">
    <source>
        <dbReference type="EMBL" id="NOH73304.1"/>
    </source>
</evidence>
<feature type="domain" description="NADPH-dependent FMN reductase-like" evidence="3">
    <location>
        <begin position="1"/>
        <end position="118"/>
    </location>
</feature>